<dbReference type="AlphaFoldDB" id="A0A101FTZ1"/>
<dbReference type="Proteomes" id="UP000057043">
    <property type="component" value="Unassembled WGS sequence"/>
</dbReference>
<accession>A0A101FTZ1</accession>
<evidence type="ECO:0000313" key="5">
    <source>
        <dbReference type="Proteomes" id="UP000057043"/>
    </source>
</evidence>
<evidence type="ECO:0000313" key="4">
    <source>
        <dbReference type="Proteomes" id="UP000053961"/>
    </source>
</evidence>
<comment type="caution">
    <text evidence="2">The sequence shown here is derived from an EMBL/GenBank/DDBJ whole genome shotgun (WGS) entry which is preliminary data.</text>
</comment>
<gene>
    <name evidence="2" type="ORF">XD72_1195</name>
    <name evidence="3" type="ORF">XE07_1380</name>
</gene>
<name>A0A101FTZ1_9EURY</name>
<organism evidence="2 5">
    <name type="scientific">Methanothrix harundinacea</name>
    <dbReference type="NCBI Taxonomy" id="301375"/>
    <lineage>
        <taxon>Archaea</taxon>
        <taxon>Methanobacteriati</taxon>
        <taxon>Methanobacteriota</taxon>
        <taxon>Stenosarchaea group</taxon>
        <taxon>Methanomicrobia</taxon>
        <taxon>Methanotrichales</taxon>
        <taxon>Methanotrichaceae</taxon>
        <taxon>Methanothrix</taxon>
    </lineage>
</organism>
<dbReference type="EMBL" id="LGHB01000020">
    <property type="protein sequence ID" value="KUK96108.1"/>
    <property type="molecule type" value="Genomic_DNA"/>
</dbReference>
<dbReference type="PATRIC" id="fig|301375.6.peg.461"/>
<proteinExistence type="predicted"/>
<evidence type="ECO:0000313" key="3">
    <source>
        <dbReference type="EMBL" id="KUK96108.1"/>
    </source>
</evidence>
<keyword evidence="1" id="KW-0472">Membrane</keyword>
<reference evidence="3" key="1">
    <citation type="journal article" date="2015" name="MBio">
        <title>Genome-resolved metagenomic analysis reveals roles for candidate phyla and other microbial community members in biogeochemical transformations in oil reservoirs.</title>
        <authorList>
            <person name="Hu P."/>
            <person name="Tom L."/>
            <person name="Singh A."/>
            <person name="Thomas B.C."/>
            <person name="Baker B.J."/>
            <person name="Piceno Y.M."/>
            <person name="Andersen G.L."/>
            <person name="Banfield J.F."/>
        </authorList>
    </citation>
    <scope>NUCLEOTIDE SEQUENCE [LARGE SCALE GENOMIC DNA]</scope>
    <source>
        <strain evidence="3">56_747</strain>
    </source>
</reference>
<dbReference type="EMBL" id="LGFT01000025">
    <property type="protein sequence ID" value="KUK44450.1"/>
    <property type="molecule type" value="Genomic_DNA"/>
</dbReference>
<sequence>MSIIVTINSQKCLKSNEFDKRQVPKHFYISSAPRAHHSSGEIDKMKKCAFAIGILAFLLIVGLAIFEDDPGEEPTLIDLDATALQFVEGEVPGAPSYWVVEVTKVYAGPEPCSDIINVIVSQALAPPWGFVDKYISPGEKVMINAAYFEDEDGCWISLHGSTDYSIRGESEI</sequence>
<protein>
    <submittedName>
        <fullName evidence="2">Uncharacterized protein</fullName>
    </submittedName>
</protein>
<keyword evidence="1" id="KW-1133">Transmembrane helix</keyword>
<dbReference type="Proteomes" id="UP000053961">
    <property type="component" value="Unassembled WGS sequence"/>
</dbReference>
<reference evidence="4 5" key="2">
    <citation type="journal article" date="2015" name="MBio">
        <title>Genome-Resolved Metagenomic Analysis Reveals Roles for Candidate Phyla and Other Microbial Community Members in Biogeochemical Transformations in Oil Reservoirs.</title>
        <authorList>
            <person name="Hu P."/>
            <person name="Tom L."/>
            <person name="Singh A."/>
            <person name="Thomas B.C."/>
            <person name="Baker B.J."/>
            <person name="Piceno Y.M."/>
            <person name="Andersen G.L."/>
            <person name="Banfield J.F."/>
        </authorList>
    </citation>
    <scope>NUCLEOTIDE SEQUENCE [LARGE SCALE GENOMIC DNA]</scope>
    <source>
        <strain evidence="2">57_489</strain>
    </source>
</reference>
<evidence type="ECO:0000256" key="1">
    <source>
        <dbReference type="SAM" id="Phobius"/>
    </source>
</evidence>
<evidence type="ECO:0000313" key="2">
    <source>
        <dbReference type="EMBL" id="KUK44450.1"/>
    </source>
</evidence>
<keyword evidence="1" id="KW-0812">Transmembrane</keyword>
<feature type="transmembrane region" description="Helical" evidence="1">
    <location>
        <begin position="48"/>
        <end position="66"/>
    </location>
</feature>